<dbReference type="AlphaFoldDB" id="A0A977L090"/>
<dbReference type="EMBL" id="CP073041">
    <property type="protein sequence ID" value="UXE63152.1"/>
    <property type="molecule type" value="Genomic_DNA"/>
</dbReference>
<dbReference type="KEGG" id="wna:KA717_11080"/>
<protein>
    <submittedName>
        <fullName evidence="2">DUF3616 domain-containing protein</fullName>
    </submittedName>
</protein>
<dbReference type="Pfam" id="PF12275">
    <property type="entry name" value="DUF3616"/>
    <property type="match status" value="2"/>
</dbReference>
<evidence type="ECO:0000313" key="2">
    <source>
        <dbReference type="EMBL" id="UXE63152.1"/>
    </source>
</evidence>
<accession>A0A977L090</accession>
<name>A0A977L090_9CYAN</name>
<dbReference type="Proteomes" id="UP001065613">
    <property type="component" value="Chromosome"/>
</dbReference>
<sequence>MISLKFSIVSADPLKHFGICDASAAVPFGEDRFFVGNDEDNILRSYDSHQSGKVIESVNINEHFSPQDDEEIDIEGVTTLGDFSYWITSHGRSKRGNFKEKRHQFFAVQFFDNDAILEVTGRPYQKLVLPDILENPLFNQFNLKIAEKIAPKEGGLNIEGLTTTPEGDLLIGFRSPLPDNKALLVPLKNPLALVTQTDTKAQFGEPILLDLNGFGVRSIEYWSVIKAYIIIAGEVGGGDRFALYLWSGNPNENPELIDLTLPTDFRPESVLFYPHLSDHFQILSDDGTIRRVDGQECKDIKDSENPEKYFRSIWVQIELD</sequence>
<feature type="domain" description="DUF3616" evidence="1">
    <location>
        <begin position="25"/>
        <end position="103"/>
    </location>
</feature>
<reference evidence="2" key="1">
    <citation type="submission" date="2021-04" db="EMBL/GenBank/DDBJ databases">
        <title>Genome sequence of Woronichinia naegeliana from Washington state freshwater lake bloom.</title>
        <authorList>
            <person name="Dreher T.W."/>
        </authorList>
    </citation>
    <scope>NUCLEOTIDE SEQUENCE</scope>
    <source>
        <strain evidence="2">WA131</strain>
    </source>
</reference>
<proteinExistence type="predicted"/>
<dbReference type="InterPro" id="IPR022060">
    <property type="entry name" value="DUF3616"/>
</dbReference>
<organism evidence="2">
    <name type="scientific">Woronichinia naegeliana WA131</name>
    <dbReference type="NCBI Taxonomy" id="2824559"/>
    <lineage>
        <taxon>Bacteria</taxon>
        <taxon>Bacillati</taxon>
        <taxon>Cyanobacteriota</taxon>
        <taxon>Cyanophyceae</taxon>
        <taxon>Synechococcales</taxon>
        <taxon>Coelosphaeriaceae</taxon>
        <taxon>Woronichinia</taxon>
    </lineage>
</organism>
<gene>
    <name evidence="2" type="ORF">KA717_11080</name>
</gene>
<feature type="domain" description="DUF3616" evidence="1">
    <location>
        <begin position="138"/>
        <end position="233"/>
    </location>
</feature>
<evidence type="ECO:0000259" key="1">
    <source>
        <dbReference type="Pfam" id="PF12275"/>
    </source>
</evidence>